<dbReference type="InterPro" id="IPR036269">
    <property type="entry name" value="Rho_N_sf"/>
</dbReference>
<dbReference type="EMBL" id="QDEB01122602">
    <property type="protein sequence ID" value="RZB40079.1"/>
    <property type="molecule type" value="Genomic_DNA"/>
</dbReference>
<feature type="domain" description="Rho termination factor-like N-terminal" evidence="1">
    <location>
        <begin position="64"/>
        <end position="106"/>
    </location>
</feature>
<evidence type="ECO:0000313" key="3">
    <source>
        <dbReference type="Proteomes" id="UP000292052"/>
    </source>
</evidence>
<feature type="non-terminal residue" evidence="2">
    <location>
        <position position="333"/>
    </location>
</feature>
<dbReference type="GO" id="GO:0006353">
    <property type="term" value="P:DNA-templated transcription termination"/>
    <property type="evidence" value="ECO:0007669"/>
    <property type="project" value="InterPro"/>
</dbReference>
<reference evidence="2 3" key="1">
    <citation type="submission" date="2017-03" db="EMBL/GenBank/DDBJ databases">
        <title>Genome of the blue death feigning beetle - Asbolus verrucosus.</title>
        <authorList>
            <person name="Rider S.D."/>
        </authorList>
    </citation>
    <scope>NUCLEOTIDE SEQUENCE [LARGE SCALE GENOMIC DNA]</scope>
    <source>
        <strain evidence="2">Butters</strain>
        <tissue evidence="2">Head and leg muscle</tissue>
    </source>
</reference>
<organism evidence="2 3">
    <name type="scientific">Asbolus verrucosus</name>
    <name type="common">Desert ironclad beetle</name>
    <dbReference type="NCBI Taxonomy" id="1661398"/>
    <lineage>
        <taxon>Eukaryota</taxon>
        <taxon>Metazoa</taxon>
        <taxon>Ecdysozoa</taxon>
        <taxon>Arthropoda</taxon>
        <taxon>Hexapoda</taxon>
        <taxon>Insecta</taxon>
        <taxon>Pterygota</taxon>
        <taxon>Neoptera</taxon>
        <taxon>Endopterygota</taxon>
        <taxon>Coleoptera</taxon>
        <taxon>Polyphaga</taxon>
        <taxon>Cucujiformia</taxon>
        <taxon>Tenebrionidae</taxon>
        <taxon>Pimeliinae</taxon>
        <taxon>Asbolus</taxon>
    </lineage>
</organism>
<evidence type="ECO:0000313" key="2">
    <source>
        <dbReference type="EMBL" id="RZB40079.1"/>
    </source>
</evidence>
<dbReference type="OrthoDB" id="6750869at2759"/>
<dbReference type="PANTHER" id="PTHR33568">
    <property type="entry name" value="DNA POLYMERASE"/>
    <property type="match status" value="1"/>
</dbReference>
<dbReference type="Gene3D" id="1.10.720.10">
    <property type="match status" value="1"/>
</dbReference>
<dbReference type="Pfam" id="PF07498">
    <property type="entry name" value="Rho_N"/>
    <property type="match status" value="1"/>
</dbReference>
<dbReference type="AlphaFoldDB" id="A0A482VAK4"/>
<dbReference type="SMART" id="SM00959">
    <property type="entry name" value="Rho_N"/>
    <property type="match status" value="1"/>
</dbReference>
<accession>A0A482VAK4</accession>
<feature type="non-terminal residue" evidence="2">
    <location>
        <position position="1"/>
    </location>
</feature>
<protein>
    <submittedName>
        <fullName evidence="2">Rho N domain containing protein</fullName>
    </submittedName>
</protein>
<gene>
    <name evidence="2" type="ORF">BDFB_013512</name>
</gene>
<dbReference type="InterPro" id="IPR011112">
    <property type="entry name" value="Rho-like_N"/>
</dbReference>
<evidence type="ECO:0000259" key="1">
    <source>
        <dbReference type="SMART" id="SM00959"/>
    </source>
</evidence>
<proteinExistence type="predicted"/>
<dbReference type="PANTHER" id="PTHR33568:SF3">
    <property type="entry name" value="DNA-DIRECTED DNA POLYMERASE"/>
    <property type="match status" value="1"/>
</dbReference>
<name>A0A482VAK4_ASBVE</name>
<keyword evidence="3" id="KW-1185">Reference proteome</keyword>
<dbReference type="Proteomes" id="UP000292052">
    <property type="component" value="Unassembled WGS sequence"/>
</dbReference>
<dbReference type="SUPFAM" id="SSF68912">
    <property type="entry name" value="Rho N-terminal domain-like"/>
    <property type="match status" value="1"/>
</dbReference>
<comment type="caution">
    <text evidence="2">The sequence shown here is derived from an EMBL/GenBank/DDBJ whole genome shotgun (WGS) entry which is preliminary data.</text>
</comment>
<sequence length="333" mass="38011">LNIKKLKTIAEKLGLKIERNSKKVDLVNLISNNVNNENLNTLLKEIGSQRLEELLEESMSKTESTQNKSIKELRKIAKEKNIKGYSKMKKAELLQKIWSKSPHEQSEIDEEETSEFDLSDIIMKKIVVIRERLNDMIKTVKEKTNYKDGDLLNIVVNHNDLWTPISTGLSRTSDIDNLLNKIQSILTSNEDLDIYGCTFHAEVVNMPRGATNAKRLLNIAEDSRTKKNDIANIEKVLNIQIKVVAAECFNSIIYSGPEKDTLQKEYIVKNAIDTVLIKNVYKIILKRDKMVDEGNKMIEEGNKIIEKGNNKINMFTGKCCPEMGMIQKGNQMI</sequence>